<sequence length="70" mass="7660">MARKIEVLAALTDIVTAIEQSARVRFTLSNGAQIDFQFDNDGYLVCHTIDGKIRITPVASNALILEGEKP</sequence>
<organism evidence="1">
    <name type="scientific">marine sediment metagenome</name>
    <dbReference type="NCBI Taxonomy" id="412755"/>
    <lineage>
        <taxon>unclassified sequences</taxon>
        <taxon>metagenomes</taxon>
        <taxon>ecological metagenomes</taxon>
    </lineage>
</organism>
<name>A0A0F9BKW2_9ZZZZ</name>
<accession>A0A0F9BKW2</accession>
<protein>
    <submittedName>
        <fullName evidence="1">Uncharacterized protein</fullName>
    </submittedName>
</protein>
<reference evidence="1" key="1">
    <citation type="journal article" date="2015" name="Nature">
        <title>Complex archaea that bridge the gap between prokaryotes and eukaryotes.</title>
        <authorList>
            <person name="Spang A."/>
            <person name="Saw J.H."/>
            <person name="Jorgensen S.L."/>
            <person name="Zaremba-Niedzwiedzka K."/>
            <person name="Martijn J."/>
            <person name="Lind A.E."/>
            <person name="van Eijk R."/>
            <person name="Schleper C."/>
            <person name="Guy L."/>
            <person name="Ettema T.J."/>
        </authorList>
    </citation>
    <scope>NUCLEOTIDE SEQUENCE</scope>
</reference>
<dbReference type="EMBL" id="LAZR01037334">
    <property type="protein sequence ID" value="KKL22475.1"/>
    <property type="molecule type" value="Genomic_DNA"/>
</dbReference>
<dbReference type="AlphaFoldDB" id="A0A0F9BKW2"/>
<gene>
    <name evidence="1" type="ORF">LCGC14_2435060</name>
</gene>
<comment type="caution">
    <text evidence="1">The sequence shown here is derived from an EMBL/GenBank/DDBJ whole genome shotgun (WGS) entry which is preliminary data.</text>
</comment>
<proteinExistence type="predicted"/>
<evidence type="ECO:0000313" key="1">
    <source>
        <dbReference type="EMBL" id="KKL22475.1"/>
    </source>
</evidence>